<dbReference type="SUPFAM" id="SSF52980">
    <property type="entry name" value="Restriction endonuclease-like"/>
    <property type="match status" value="1"/>
</dbReference>
<evidence type="ECO:0000313" key="3">
    <source>
        <dbReference type="Proteomes" id="UP000609323"/>
    </source>
</evidence>
<dbReference type="EMBL" id="BMHF01000004">
    <property type="protein sequence ID" value="GGA31541.1"/>
    <property type="molecule type" value="Genomic_DNA"/>
</dbReference>
<feature type="domain" description="Restriction endonuclease type IV Mrr" evidence="1">
    <location>
        <begin position="12"/>
        <end position="127"/>
    </location>
</feature>
<name>A0ABQ1FUX8_9BACL</name>
<dbReference type="Pfam" id="PF04471">
    <property type="entry name" value="Mrr_cat"/>
    <property type="match status" value="1"/>
</dbReference>
<evidence type="ECO:0000313" key="2">
    <source>
        <dbReference type="EMBL" id="GGA31541.1"/>
    </source>
</evidence>
<sequence length="248" mass="28120">MLNFKRKMKDKGKSFEELVQYVYQQLLFLEGKEIQVLRDIEILGKSGAKHQIDAFYQFELVGVTHKVVIECKNHTRPITKGNVQEFYGKLLDLDNCTGIMVSSSGFQQGAETIASHYGIELISMGELPLLGKVVAAKIAVILPNEKVVGQPFWTLMGDQDGEVNGTYMVLPHENDKGFYLFTSKKTAELISNRAGGLVRGVSQLHLRVLLSFADYHKLKFMFFPYDEQLIFKLSTIEVKEHFLNSDFS</sequence>
<gene>
    <name evidence="2" type="ORF">GCM10010917_15820</name>
</gene>
<keyword evidence="3" id="KW-1185">Reference proteome</keyword>
<proteinExistence type="predicted"/>
<comment type="caution">
    <text evidence="2">The sequence shown here is derived from an EMBL/GenBank/DDBJ whole genome shotgun (WGS) entry which is preliminary data.</text>
</comment>
<organism evidence="2 3">
    <name type="scientific">Paenibacillus physcomitrellae</name>
    <dbReference type="NCBI Taxonomy" id="1619311"/>
    <lineage>
        <taxon>Bacteria</taxon>
        <taxon>Bacillati</taxon>
        <taxon>Bacillota</taxon>
        <taxon>Bacilli</taxon>
        <taxon>Bacillales</taxon>
        <taxon>Paenibacillaceae</taxon>
        <taxon>Paenibacillus</taxon>
    </lineage>
</organism>
<evidence type="ECO:0000259" key="1">
    <source>
        <dbReference type="Pfam" id="PF04471"/>
    </source>
</evidence>
<dbReference type="RefSeq" id="WP_094095132.1">
    <property type="nucleotide sequence ID" value="NZ_BMHF01000004.1"/>
</dbReference>
<accession>A0ABQ1FUX8</accession>
<dbReference type="InterPro" id="IPR011335">
    <property type="entry name" value="Restrct_endonuc-II-like"/>
</dbReference>
<dbReference type="InterPro" id="IPR007560">
    <property type="entry name" value="Restrct_endonuc_IV_Mrr"/>
</dbReference>
<dbReference type="InterPro" id="IPR011856">
    <property type="entry name" value="tRNA_endonuc-like_dom_sf"/>
</dbReference>
<reference evidence="3" key="1">
    <citation type="journal article" date="2019" name="Int. J. Syst. Evol. Microbiol.">
        <title>The Global Catalogue of Microorganisms (GCM) 10K type strain sequencing project: providing services to taxonomists for standard genome sequencing and annotation.</title>
        <authorList>
            <consortium name="The Broad Institute Genomics Platform"/>
            <consortium name="The Broad Institute Genome Sequencing Center for Infectious Disease"/>
            <person name="Wu L."/>
            <person name="Ma J."/>
        </authorList>
    </citation>
    <scope>NUCLEOTIDE SEQUENCE [LARGE SCALE GENOMIC DNA]</scope>
    <source>
        <strain evidence="3">CGMCC 1.15044</strain>
    </source>
</reference>
<dbReference type="Proteomes" id="UP000609323">
    <property type="component" value="Unassembled WGS sequence"/>
</dbReference>
<protein>
    <recommendedName>
        <fullName evidence="1">Restriction endonuclease type IV Mrr domain-containing protein</fullName>
    </recommendedName>
</protein>
<dbReference type="Gene3D" id="3.40.1350.10">
    <property type="match status" value="1"/>
</dbReference>